<feature type="domain" description="Helicase ATP-binding" evidence="5">
    <location>
        <begin position="71"/>
        <end position="222"/>
    </location>
</feature>
<keyword evidence="2 4" id="KW-0378">Hydrolase</keyword>
<comment type="caution">
    <text evidence="6">The sequence shown here is derived from an EMBL/GenBank/DDBJ whole genome shotgun (WGS) entry which is preliminary data.</text>
</comment>
<dbReference type="InterPro" id="IPR027417">
    <property type="entry name" value="P-loop_NTPase"/>
</dbReference>
<dbReference type="GO" id="GO:0005524">
    <property type="term" value="F:ATP binding"/>
    <property type="evidence" value="ECO:0007669"/>
    <property type="project" value="UniProtKB-UniRule"/>
</dbReference>
<keyword evidence="4" id="KW-0694">RNA-binding</keyword>
<dbReference type="InterPro" id="IPR011545">
    <property type="entry name" value="DEAD/DEAH_box_helicase_dom"/>
</dbReference>
<dbReference type="AlphaFoldDB" id="A0A7J7IKB4"/>
<dbReference type="PANTHER" id="PTHR24031">
    <property type="entry name" value="RNA HELICASE"/>
    <property type="match status" value="1"/>
</dbReference>
<comment type="function">
    <text evidence="4">RNA helicase.</text>
</comment>
<dbReference type="GO" id="GO:0003724">
    <property type="term" value="F:RNA helicase activity"/>
    <property type="evidence" value="ECO:0007669"/>
    <property type="project" value="UniProtKB-EC"/>
</dbReference>
<name>A0A7J7IKB4_9RHOD</name>
<accession>A0A7J7IKB4</accession>
<dbReference type="SUPFAM" id="SSF52540">
    <property type="entry name" value="P-loop containing nucleoside triphosphate hydrolases"/>
    <property type="match status" value="1"/>
</dbReference>
<reference evidence="6 7" key="1">
    <citation type="journal article" date="2020" name="J. Phycol.">
        <title>Comparative genome analysis reveals Cyanidiococcus gen. nov., a new extremophilic red algal genus sister to Cyanidioschyzon (Cyanidioschyzonaceae, Rhodophyta).</title>
        <authorList>
            <person name="Liu S.-L."/>
            <person name="Chiang Y.-R."/>
            <person name="Yoon H.S."/>
            <person name="Fu H.-Y."/>
        </authorList>
    </citation>
    <scope>NUCLEOTIDE SEQUENCE [LARGE SCALE GENOMIC DNA]</scope>
    <source>
        <strain evidence="6 7">THAL066</strain>
    </source>
</reference>
<dbReference type="EC" id="3.6.4.13" evidence="4"/>
<dbReference type="PROSITE" id="PS00039">
    <property type="entry name" value="DEAD_ATP_HELICASE"/>
    <property type="match status" value="1"/>
</dbReference>
<comment type="domain">
    <text evidence="4">The Q motif is unique to and characteristic of the DEAD box family of RNA helicases and controls ATP binding and hydrolysis.</text>
</comment>
<gene>
    <name evidence="6" type="primary">DDX51</name>
    <name evidence="6" type="ORF">F1559_002537</name>
</gene>
<keyword evidence="3 4" id="KW-0067">ATP-binding</keyword>
<evidence type="ECO:0000313" key="6">
    <source>
        <dbReference type="EMBL" id="KAF6003555.1"/>
    </source>
</evidence>
<evidence type="ECO:0000256" key="1">
    <source>
        <dbReference type="ARBA" id="ARBA00022741"/>
    </source>
</evidence>
<dbReference type="InterPro" id="IPR000629">
    <property type="entry name" value="RNA-helicase_DEAD-box_CS"/>
</dbReference>
<evidence type="ECO:0000256" key="2">
    <source>
        <dbReference type="ARBA" id="ARBA00022801"/>
    </source>
</evidence>
<organism evidence="6 7">
    <name type="scientific">Cyanidiococcus yangmingshanensis</name>
    <dbReference type="NCBI Taxonomy" id="2690220"/>
    <lineage>
        <taxon>Eukaryota</taxon>
        <taxon>Rhodophyta</taxon>
        <taxon>Bangiophyceae</taxon>
        <taxon>Cyanidiales</taxon>
        <taxon>Cyanidiaceae</taxon>
        <taxon>Cyanidiococcus</taxon>
    </lineage>
</organism>
<keyword evidence="7" id="KW-1185">Reference proteome</keyword>
<dbReference type="Proteomes" id="UP000530660">
    <property type="component" value="Unassembled WGS sequence"/>
</dbReference>
<dbReference type="OrthoDB" id="3370at2759"/>
<comment type="catalytic activity">
    <reaction evidence="4">
        <text>ATP + H2O = ADP + phosphate + H(+)</text>
        <dbReference type="Rhea" id="RHEA:13065"/>
        <dbReference type="ChEBI" id="CHEBI:15377"/>
        <dbReference type="ChEBI" id="CHEBI:15378"/>
        <dbReference type="ChEBI" id="CHEBI:30616"/>
        <dbReference type="ChEBI" id="CHEBI:43474"/>
        <dbReference type="ChEBI" id="CHEBI:456216"/>
        <dbReference type="EC" id="3.6.4.13"/>
    </reaction>
</comment>
<evidence type="ECO:0000256" key="3">
    <source>
        <dbReference type="ARBA" id="ARBA00022840"/>
    </source>
</evidence>
<dbReference type="SMART" id="SM00487">
    <property type="entry name" value="DEXDc"/>
    <property type="match status" value="1"/>
</dbReference>
<comment type="similarity">
    <text evidence="4">Belongs to the DEAD box helicase family.</text>
</comment>
<keyword evidence="4 6" id="KW-0347">Helicase</keyword>
<dbReference type="GO" id="GO:0016787">
    <property type="term" value="F:hydrolase activity"/>
    <property type="evidence" value="ECO:0007669"/>
    <property type="project" value="UniProtKB-KW"/>
</dbReference>
<evidence type="ECO:0000256" key="4">
    <source>
        <dbReference type="RuleBase" id="RU365068"/>
    </source>
</evidence>
<dbReference type="GO" id="GO:0003723">
    <property type="term" value="F:RNA binding"/>
    <property type="evidence" value="ECO:0007669"/>
    <property type="project" value="UniProtKB-UniRule"/>
</dbReference>
<proteinExistence type="inferred from homology"/>
<dbReference type="PROSITE" id="PS51192">
    <property type="entry name" value="HELICASE_ATP_BIND_1"/>
    <property type="match status" value="1"/>
</dbReference>
<protein>
    <recommendedName>
        <fullName evidence="4">ATP-dependent RNA helicase</fullName>
        <ecNumber evidence="4">3.6.4.13</ecNumber>
    </recommendedName>
</protein>
<dbReference type="EMBL" id="VWRR01000006">
    <property type="protein sequence ID" value="KAF6003555.1"/>
    <property type="molecule type" value="Genomic_DNA"/>
</dbReference>
<evidence type="ECO:0000313" key="7">
    <source>
        <dbReference type="Proteomes" id="UP000530660"/>
    </source>
</evidence>
<dbReference type="InterPro" id="IPR014001">
    <property type="entry name" value="Helicase_ATP-bd"/>
</dbReference>
<sequence length="280" mass="32744">MKRLRVRKHSSCTEFPFTCSHHGHAEQVQDDDLIIRNILQVPARVAMSLERFLGITTLFPFQRIILDYLWRTEHTHAGDLLINAPTGSGKTLVYALPIISELVNSASLPCIRALIVLPTRELARQVERLFRALATEPHDAAGVFLFSLLDEEAPPIDTLERQAICITTPGRLVEALDRNELPLADLRWLVIDEADRLFRQSYQNWLERILQLIDARERILNLPYGDFVSCSSRRRRRRRRRIWRHYVYTNPSILCIRRQGLIFCIDTFRTRYERIVFLQS</sequence>
<evidence type="ECO:0000259" key="5">
    <source>
        <dbReference type="PROSITE" id="PS51192"/>
    </source>
</evidence>
<keyword evidence="1 4" id="KW-0547">Nucleotide-binding</keyword>
<dbReference type="Gene3D" id="3.40.50.300">
    <property type="entry name" value="P-loop containing nucleotide triphosphate hydrolases"/>
    <property type="match status" value="1"/>
</dbReference>
<dbReference type="Pfam" id="PF00270">
    <property type="entry name" value="DEAD"/>
    <property type="match status" value="1"/>
</dbReference>